<evidence type="ECO:0000256" key="2">
    <source>
        <dbReference type="ARBA" id="ARBA00022679"/>
    </source>
</evidence>
<comment type="caution">
    <text evidence="6">The sequence shown here is derived from an EMBL/GenBank/DDBJ whole genome shotgun (WGS) entry which is preliminary data.</text>
</comment>
<feature type="region of interest" description="Disordered" evidence="3">
    <location>
        <begin position="313"/>
        <end position="372"/>
    </location>
</feature>
<evidence type="ECO:0000256" key="3">
    <source>
        <dbReference type="SAM" id="MobiDB-lite"/>
    </source>
</evidence>
<dbReference type="Pfam" id="PF22624">
    <property type="entry name" value="AASDHPPT_N"/>
    <property type="match status" value="1"/>
</dbReference>
<evidence type="ECO:0000313" key="7">
    <source>
        <dbReference type="Proteomes" id="UP001230188"/>
    </source>
</evidence>
<dbReference type="InterPro" id="IPR008278">
    <property type="entry name" value="4-PPantetheinyl_Trfase_dom"/>
</dbReference>
<dbReference type="Pfam" id="PF01648">
    <property type="entry name" value="ACPS"/>
    <property type="match status" value="1"/>
</dbReference>
<dbReference type="InterPro" id="IPR050559">
    <property type="entry name" value="P-Pant_transferase_sf"/>
</dbReference>
<dbReference type="GO" id="GO:0000287">
    <property type="term" value="F:magnesium ion binding"/>
    <property type="evidence" value="ECO:0007669"/>
    <property type="project" value="InterPro"/>
</dbReference>
<keyword evidence="2" id="KW-0808">Transferase</keyword>
<dbReference type="GO" id="GO:0019878">
    <property type="term" value="P:lysine biosynthetic process via aminoadipic acid"/>
    <property type="evidence" value="ECO:0007669"/>
    <property type="project" value="TreeGrafter"/>
</dbReference>
<gene>
    <name evidence="6" type="ORF">CTAYLR_007390</name>
</gene>
<reference evidence="6" key="1">
    <citation type="submission" date="2023-01" db="EMBL/GenBank/DDBJ databases">
        <title>Metagenome sequencing of chrysophaentin producing Chrysophaeum taylorii.</title>
        <authorList>
            <person name="Davison J."/>
            <person name="Bewley C."/>
        </authorList>
    </citation>
    <scope>NUCLEOTIDE SEQUENCE</scope>
    <source>
        <strain evidence="6">NIES-1699</strain>
    </source>
</reference>
<evidence type="ECO:0000256" key="1">
    <source>
        <dbReference type="ARBA" id="ARBA00013172"/>
    </source>
</evidence>
<protein>
    <recommendedName>
        <fullName evidence="1">holo-[acyl-carrier-protein] synthase</fullName>
        <ecNumber evidence="1">2.7.8.7</ecNumber>
    </recommendedName>
</protein>
<dbReference type="Proteomes" id="UP001230188">
    <property type="component" value="Unassembled WGS sequence"/>
</dbReference>
<dbReference type="EC" id="2.7.8.7" evidence="1"/>
<sequence length="372" mass="41409">MREPPPLRPVPPGALRWAVRLSSWRLEAEPKLSMEFNFLLNLIQDEAERIAVLRFVRSVDQKRALLSRLLALRACASELEMPHEDVVIQRTAGRKPFAATKPPGSAYTNFNFNVSHEGDFVVLAAEPTCLCGVDVCSAAQLRLPADGARLVDELRRSFDAQFAASEWTRIERAPDDARALDLFKTLWSCKEALVKARGDGLQFDLSRIAFEPRLRDRKGRWKRAIVRVDGGPPDRDWRFDVEHLDRDHVSTVALGPVSAIVDRLGDFKATMLGPRADPDGLRAPRPGFSLLAVDDLVPESRLPELRDIRLRFGIPPSPSPKPLLSADADEQDPPSSRAAADDDLPQGTVPFLHRPDLDPPEPPEQAHFCALA</sequence>
<dbReference type="Gene3D" id="3.90.470.20">
    <property type="entry name" value="4'-phosphopantetheinyl transferase domain"/>
    <property type="match status" value="2"/>
</dbReference>
<feature type="domain" description="4'-phosphopantetheinyl transferase" evidence="4">
    <location>
        <begin position="132"/>
        <end position="252"/>
    </location>
</feature>
<feature type="domain" description="4'-phosphopantetheinyl transferase N-terminal" evidence="5">
    <location>
        <begin position="34"/>
        <end position="127"/>
    </location>
</feature>
<name>A0AAD7XEF7_9STRA</name>
<organism evidence="6 7">
    <name type="scientific">Chrysophaeum taylorii</name>
    <dbReference type="NCBI Taxonomy" id="2483200"/>
    <lineage>
        <taxon>Eukaryota</taxon>
        <taxon>Sar</taxon>
        <taxon>Stramenopiles</taxon>
        <taxon>Ochrophyta</taxon>
        <taxon>Pelagophyceae</taxon>
        <taxon>Pelagomonadales</taxon>
        <taxon>Pelagomonadaceae</taxon>
        <taxon>Chrysophaeum</taxon>
    </lineage>
</organism>
<dbReference type="GO" id="GO:0008897">
    <property type="term" value="F:holo-[acyl-carrier-protein] synthase activity"/>
    <property type="evidence" value="ECO:0007669"/>
    <property type="project" value="UniProtKB-EC"/>
</dbReference>
<evidence type="ECO:0000259" key="4">
    <source>
        <dbReference type="Pfam" id="PF01648"/>
    </source>
</evidence>
<keyword evidence="7" id="KW-1185">Reference proteome</keyword>
<dbReference type="InterPro" id="IPR037143">
    <property type="entry name" value="4-PPantetheinyl_Trfase_dom_sf"/>
</dbReference>
<evidence type="ECO:0000259" key="5">
    <source>
        <dbReference type="Pfam" id="PF22624"/>
    </source>
</evidence>
<dbReference type="AlphaFoldDB" id="A0AAD7XEF7"/>
<proteinExistence type="predicted"/>
<dbReference type="SUPFAM" id="SSF56214">
    <property type="entry name" value="4'-phosphopantetheinyl transferase"/>
    <property type="match status" value="2"/>
</dbReference>
<accession>A0AAD7XEF7</accession>
<dbReference type="EMBL" id="JAQMWT010000685">
    <property type="protein sequence ID" value="KAJ8598167.1"/>
    <property type="molecule type" value="Genomic_DNA"/>
</dbReference>
<dbReference type="GO" id="GO:0005829">
    <property type="term" value="C:cytosol"/>
    <property type="evidence" value="ECO:0007669"/>
    <property type="project" value="TreeGrafter"/>
</dbReference>
<dbReference type="PANTHER" id="PTHR12215">
    <property type="entry name" value="PHOSPHOPANTETHEINE TRANSFERASE"/>
    <property type="match status" value="1"/>
</dbReference>
<evidence type="ECO:0000313" key="6">
    <source>
        <dbReference type="EMBL" id="KAJ8598167.1"/>
    </source>
</evidence>
<dbReference type="InterPro" id="IPR055066">
    <property type="entry name" value="AASDHPPT_N"/>
</dbReference>
<dbReference type="PANTHER" id="PTHR12215:SF10">
    <property type="entry name" value="L-AMINOADIPATE-SEMIALDEHYDE DEHYDROGENASE-PHOSPHOPANTETHEINYL TRANSFERASE"/>
    <property type="match status" value="1"/>
</dbReference>